<keyword evidence="2" id="KW-1185">Reference proteome</keyword>
<evidence type="ECO:0000313" key="2">
    <source>
        <dbReference type="Proteomes" id="UP001497680"/>
    </source>
</evidence>
<dbReference type="EMBL" id="MU394287">
    <property type="protein sequence ID" value="KAI6091251.1"/>
    <property type="molecule type" value="Genomic_DNA"/>
</dbReference>
<evidence type="ECO:0000313" key="1">
    <source>
        <dbReference type="EMBL" id="KAI6091251.1"/>
    </source>
</evidence>
<name>A0ACC0DFU1_9PEZI</name>
<proteinExistence type="predicted"/>
<organism evidence="1 2">
    <name type="scientific">Hypoxylon rubiginosum</name>
    <dbReference type="NCBI Taxonomy" id="110542"/>
    <lineage>
        <taxon>Eukaryota</taxon>
        <taxon>Fungi</taxon>
        <taxon>Dikarya</taxon>
        <taxon>Ascomycota</taxon>
        <taxon>Pezizomycotina</taxon>
        <taxon>Sordariomycetes</taxon>
        <taxon>Xylariomycetidae</taxon>
        <taxon>Xylariales</taxon>
        <taxon>Hypoxylaceae</taxon>
        <taxon>Hypoxylon</taxon>
    </lineage>
</organism>
<reference evidence="1 2" key="1">
    <citation type="journal article" date="2022" name="New Phytol.">
        <title>Ecological generalism drives hyperdiversity of secondary metabolite gene clusters in xylarialean endophytes.</title>
        <authorList>
            <person name="Franco M.E.E."/>
            <person name="Wisecaver J.H."/>
            <person name="Arnold A.E."/>
            <person name="Ju Y.M."/>
            <person name="Slot J.C."/>
            <person name="Ahrendt S."/>
            <person name="Moore L.P."/>
            <person name="Eastman K.E."/>
            <person name="Scott K."/>
            <person name="Konkel Z."/>
            <person name="Mondo S.J."/>
            <person name="Kuo A."/>
            <person name="Hayes R.D."/>
            <person name="Haridas S."/>
            <person name="Andreopoulos B."/>
            <person name="Riley R."/>
            <person name="LaButti K."/>
            <person name="Pangilinan J."/>
            <person name="Lipzen A."/>
            <person name="Amirebrahimi M."/>
            <person name="Yan J."/>
            <person name="Adam C."/>
            <person name="Keymanesh K."/>
            <person name="Ng V."/>
            <person name="Louie K."/>
            <person name="Northen T."/>
            <person name="Drula E."/>
            <person name="Henrissat B."/>
            <person name="Hsieh H.M."/>
            <person name="Youens-Clark K."/>
            <person name="Lutzoni F."/>
            <person name="Miadlikowska J."/>
            <person name="Eastwood D.C."/>
            <person name="Hamelin R.C."/>
            <person name="Grigoriev I.V."/>
            <person name="U'Ren J.M."/>
        </authorList>
    </citation>
    <scope>NUCLEOTIDE SEQUENCE [LARGE SCALE GENOMIC DNA]</scope>
    <source>
        <strain evidence="1 2">ER1909</strain>
    </source>
</reference>
<gene>
    <name evidence="1" type="ORF">F4821DRAFT_281185</name>
</gene>
<accession>A0ACC0DFU1</accession>
<sequence length="722" mass="82106">MASIYVTDSRATSMTLGREELSSSYNEAQASRTMIEPEHVPDELLIDPDDNITSKRLILSIDFGTTYSAMSYIALSENQRVDHISSLDISSIENYPDDMNPDSESQMKKEVPTELMYPLDPQFRSRANLSRPIMGVASLDNESPRDETDAMEVDGIEDDISMMMSDSRDFKWGYGMHEAWGRPATHFKKTSKAMNRFKLLLDGGQTPGIRNKLRSTVKYLSSKKIVESEVGVIADFLTCLLRHAKSQLQLLGLYDDYGVEMVLCVPAIWTQKACRDMQMALLIAMRMAEFKGVNPSHQAIENLFIVSEPEAAAAFTLNTEPNIQAGQTFVLLDAGGGTVDANTYTVSQTQPLRLSEEVVQPGGGLCGSSYLNEAFRLMMHERLKSEKQYLEHGRITLDGIIERIVIKEFELTKRRFDIYDKEKRLQRYYCANLEYNLEKEFCDSEIIVKHDKMKAIFLPILEKVAKIMESQIISAKDKGVYVDHVILVGGFAGSISLQEYLTRYLEELSVRLSFNMKLTFRANNVTAVASGAVLRALNKDNGPSREIRSSYGIRRDEPKDFHKNHGNAKAFRDQADGLMYVRTIDWILPRSTEVKPINRCPEFLCIHTFKVDEPRFLCEEELYVSDTATESHYSLKSRRNQKAEEVGKIVVDFTYLRDQGLIRPTREVLPNGEEVGNLHYRVAFTMVMKAVDRDLRCYAIYNHEVVKRARINITSAFRPGVK</sequence>
<comment type="caution">
    <text evidence="1">The sequence shown here is derived from an EMBL/GenBank/DDBJ whole genome shotgun (WGS) entry which is preliminary data.</text>
</comment>
<protein>
    <submittedName>
        <fullName evidence="1">Uncharacterized protein</fullName>
    </submittedName>
</protein>
<dbReference type="Proteomes" id="UP001497680">
    <property type="component" value="Unassembled WGS sequence"/>
</dbReference>